<dbReference type="OrthoDB" id="7576888at2"/>
<dbReference type="InterPro" id="IPR002645">
    <property type="entry name" value="STAS_dom"/>
</dbReference>
<evidence type="ECO:0000313" key="2">
    <source>
        <dbReference type="EMBL" id="GAN79085.1"/>
    </source>
</evidence>
<dbReference type="Pfam" id="PF13466">
    <property type="entry name" value="STAS_2"/>
    <property type="match status" value="1"/>
</dbReference>
<protein>
    <submittedName>
        <fullName evidence="2">Sulfate transporter/antisigma-factor antagonist STAS</fullName>
    </submittedName>
</protein>
<dbReference type="RefSeq" id="WP_048877551.1">
    <property type="nucleotide sequence ID" value="NZ_BANC01000016.1"/>
</dbReference>
<organism evidence="2 3">
    <name type="scientific">Acidocella aminolytica 101 = DSM 11237</name>
    <dbReference type="NCBI Taxonomy" id="1120923"/>
    <lineage>
        <taxon>Bacteria</taxon>
        <taxon>Pseudomonadati</taxon>
        <taxon>Pseudomonadota</taxon>
        <taxon>Alphaproteobacteria</taxon>
        <taxon>Acetobacterales</taxon>
        <taxon>Acidocellaceae</taxon>
        <taxon>Acidocella</taxon>
    </lineage>
</organism>
<accession>A0A0D6PBD6</accession>
<feature type="domain" description="STAS" evidence="1">
    <location>
        <begin position="1"/>
        <end position="107"/>
    </location>
</feature>
<comment type="caution">
    <text evidence="2">The sequence shown here is derived from an EMBL/GenBank/DDBJ whole genome shotgun (WGS) entry which is preliminary data.</text>
</comment>
<dbReference type="SUPFAM" id="SSF52091">
    <property type="entry name" value="SpoIIaa-like"/>
    <property type="match status" value="1"/>
</dbReference>
<dbReference type="Proteomes" id="UP000032668">
    <property type="component" value="Unassembled WGS sequence"/>
</dbReference>
<dbReference type="AlphaFoldDB" id="A0A0D6PBD6"/>
<gene>
    <name evidence="2" type="ORF">Aam_016_055</name>
</gene>
<keyword evidence="3" id="KW-1185">Reference proteome</keyword>
<reference evidence="2 3" key="1">
    <citation type="submission" date="2012-11" db="EMBL/GenBank/DDBJ databases">
        <title>Whole genome sequence of Acidocella aminolytica 101 = DSM 11237.</title>
        <authorList>
            <person name="Azuma Y."/>
            <person name="Higashiura N."/>
            <person name="Hirakawa H."/>
            <person name="Matsushita K."/>
        </authorList>
    </citation>
    <scope>NUCLEOTIDE SEQUENCE [LARGE SCALE GENOMIC DNA]</scope>
    <source>
        <strain evidence="3">101 / DSM 11237</strain>
    </source>
</reference>
<proteinExistence type="predicted"/>
<dbReference type="STRING" id="1120923.SAMN02746095_02251"/>
<name>A0A0D6PBD6_9PROT</name>
<sequence>MVDDMLSVLKLSGVIDIRSIGDSFEKVKNAVGGGASVEIDLTDITDIDLTFVQLIESARRSAALSGTTIRLSEPAGGVVLETLNRGGFLNDPSDERTLFWLGRTEPM</sequence>
<evidence type="ECO:0000313" key="3">
    <source>
        <dbReference type="Proteomes" id="UP000032668"/>
    </source>
</evidence>
<dbReference type="Gene3D" id="3.30.750.24">
    <property type="entry name" value="STAS domain"/>
    <property type="match status" value="1"/>
</dbReference>
<dbReference type="PROSITE" id="PS50801">
    <property type="entry name" value="STAS"/>
    <property type="match status" value="1"/>
</dbReference>
<dbReference type="EMBL" id="BANC01000016">
    <property type="protein sequence ID" value="GAN79085.1"/>
    <property type="molecule type" value="Genomic_DNA"/>
</dbReference>
<evidence type="ECO:0000259" key="1">
    <source>
        <dbReference type="PROSITE" id="PS50801"/>
    </source>
</evidence>
<dbReference type="InterPro" id="IPR036513">
    <property type="entry name" value="STAS_dom_sf"/>
</dbReference>
<dbReference type="InterPro" id="IPR058548">
    <property type="entry name" value="MlaB-like_STAS"/>
</dbReference>